<feature type="region of interest" description="Disordered" evidence="6">
    <location>
        <begin position="245"/>
        <end position="272"/>
    </location>
</feature>
<feature type="compositionally biased region" description="Low complexity" evidence="6">
    <location>
        <begin position="250"/>
        <end position="272"/>
    </location>
</feature>
<evidence type="ECO:0000256" key="2">
    <source>
        <dbReference type="ARBA" id="ARBA00022729"/>
    </source>
</evidence>
<reference evidence="9 10" key="1">
    <citation type="journal article" date="2019" name="Int. J. Syst. Evol. Microbiol.">
        <title>The Global Catalogue of Microorganisms (GCM) 10K type strain sequencing project: providing services to taxonomists for standard genome sequencing and annotation.</title>
        <authorList>
            <consortium name="The Broad Institute Genomics Platform"/>
            <consortium name="The Broad Institute Genome Sequencing Center for Infectious Disease"/>
            <person name="Wu L."/>
            <person name="Ma J."/>
        </authorList>
    </citation>
    <scope>NUCLEOTIDE SEQUENCE [LARGE SCALE GENOMIC DNA]</scope>
    <source>
        <strain evidence="9 10">JCM 13518</strain>
    </source>
</reference>
<evidence type="ECO:0000256" key="3">
    <source>
        <dbReference type="ARBA" id="ARBA00023002"/>
    </source>
</evidence>
<keyword evidence="7" id="KW-0812">Transmembrane</keyword>
<protein>
    <submittedName>
        <fullName evidence="9">DsbA family protein</fullName>
    </submittedName>
</protein>
<dbReference type="CDD" id="cd02972">
    <property type="entry name" value="DsbA_family"/>
    <property type="match status" value="1"/>
</dbReference>
<feature type="compositionally biased region" description="Basic and acidic residues" evidence="6">
    <location>
        <begin position="10"/>
        <end position="23"/>
    </location>
</feature>
<keyword evidence="10" id="KW-1185">Reference proteome</keyword>
<proteinExistence type="inferred from homology"/>
<evidence type="ECO:0000313" key="10">
    <source>
        <dbReference type="Proteomes" id="UP001501057"/>
    </source>
</evidence>
<keyword evidence="7" id="KW-0472">Membrane</keyword>
<keyword evidence="5" id="KW-0676">Redox-active center</keyword>
<keyword evidence="2" id="KW-0732">Signal</keyword>
<name>A0ABN2JTA4_9ACTN</name>
<sequence>MSNDRKKRAERAEQMRKEREKAAKRQRSVITGTIIAVVIVLVGLAAYGVSTISSGNGPQAFSVNYTPEDAGAPAATDDYEPVVVEMYEDFQCPACQALESAFGEQLQALVAAGDITIKYHPFSFLDDRGGSPNEYSKRSTNAAICVYEEYDAAAYKTFHDYLYANQPTEGNPGPEDDELVAAAESLGFTGVEACITDHTYFKRIDNAKEAGGERGVTGTPTIFIEDEKVTDNGTLIEQIQAAVAEKRGEPAPATTDPATAPTDAPTATTPAG</sequence>
<keyword evidence="7" id="KW-1133">Transmembrane helix</keyword>
<feature type="transmembrane region" description="Helical" evidence="7">
    <location>
        <begin position="29"/>
        <end position="49"/>
    </location>
</feature>
<dbReference type="RefSeq" id="WP_344200376.1">
    <property type="nucleotide sequence ID" value="NZ_BAAAME010000004.1"/>
</dbReference>
<feature type="domain" description="Thioredoxin-like fold" evidence="8">
    <location>
        <begin position="81"/>
        <end position="242"/>
    </location>
</feature>
<evidence type="ECO:0000256" key="5">
    <source>
        <dbReference type="ARBA" id="ARBA00023284"/>
    </source>
</evidence>
<evidence type="ECO:0000256" key="7">
    <source>
        <dbReference type="SAM" id="Phobius"/>
    </source>
</evidence>
<dbReference type="PANTHER" id="PTHR13887">
    <property type="entry name" value="GLUTATHIONE S-TRANSFERASE KAPPA"/>
    <property type="match status" value="1"/>
</dbReference>
<dbReference type="PANTHER" id="PTHR13887:SF14">
    <property type="entry name" value="DISULFIDE BOND FORMATION PROTEIN D"/>
    <property type="match status" value="1"/>
</dbReference>
<keyword evidence="3" id="KW-0560">Oxidoreductase</keyword>
<evidence type="ECO:0000259" key="8">
    <source>
        <dbReference type="Pfam" id="PF13462"/>
    </source>
</evidence>
<accession>A0ABN2JTA4</accession>
<dbReference type="EMBL" id="BAAAME010000004">
    <property type="protein sequence ID" value="GAA1738323.1"/>
    <property type="molecule type" value="Genomic_DNA"/>
</dbReference>
<feature type="region of interest" description="Disordered" evidence="6">
    <location>
        <begin position="1"/>
        <end position="24"/>
    </location>
</feature>
<evidence type="ECO:0000256" key="6">
    <source>
        <dbReference type="SAM" id="MobiDB-lite"/>
    </source>
</evidence>
<dbReference type="Proteomes" id="UP001501057">
    <property type="component" value="Unassembled WGS sequence"/>
</dbReference>
<comment type="similarity">
    <text evidence="1">Belongs to the thioredoxin family. DsbA subfamily.</text>
</comment>
<dbReference type="SUPFAM" id="SSF52833">
    <property type="entry name" value="Thioredoxin-like"/>
    <property type="match status" value="1"/>
</dbReference>
<dbReference type="Gene3D" id="3.40.30.10">
    <property type="entry name" value="Glutaredoxin"/>
    <property type="match status" value="1"/>
</dbReference>
<dbReference type="InterPro" id="IPR036249">
    <property type="entry name" value="Thioredoxin-like_sf"/>
</dbReference>
<gene>
    <name evidence="9" type="ORF">GCM10009710_18300</name>
</gene>
<evidence type="ECO:0000256" key="1">
    <source>
        <dbReference type="ARBA" id="ARBA00005791"/>
    </source>
</evidence>
<evidence type="ECO:0000313" key="9">
    <source>
        <dbReference type="EMBL" id="GAA1738323.1"/>
    </source>
</evidence>
<organism evidence="9 10">
    <name type="scientific">Aeromicrobium alkaliterrae</name>
    <dbReference type="NCBI Taxonomy" id="302168"/>
    <lineage>
        <taxon>Bacteria</taxon>
        <taxon>Bacillati</taxon>
        <taxon>Actinomycetota</taxon>
        <taxon>Actinomycetes</taxon>
        <taxon>Propionibacteriales</taxon>
        <taxon>Nocardioidaceae</taxon>
        <taxon>Aeromicrobium</taxon>
    </lineage>
</organism>
<dbReference type="Pfam" id="PF13462">
    <property type="entry name" value="Thioredoxin_4"/>
    <property type="match status" value="1"/>
</dbReference>
<comment type="caution">
    <text evidence="9">The sequence shown here is derived from an EMBL/GenBank/DDBJ whole genome shotgun (WGS) entry which is preliminary data.</text>
</comment>
<dbReference type="InterPro" id="IPR012336">
    <property type="entry name" value="Thioredoxin-like_fold"/>
</dbReference>
<keyword evidence="4" id="KW-1015">Disulfide bond</keyword>
<evidence type="ECO:0000256" key="4">
    <source>
        <dbReference type="ARBA" id="ARBA00023157"/>
    </source>
</evidence>